<dbReference type="InParanoid" id="A0A0C3NR83"/>
<accession>A0A0C3NR83</accession>
<organism evidence="1 2">
    <name type="scientific">Pisolithus tinctorius Marx 270</name>
    <dbReference type="NCBI Taxonomy" id="870435"/>
    <lineage>
        <taxon>Eukaryota</taxon>
        <taxon>Fungi</taxon>
        <taxon>Dikarya</taxon>
        <taxon>Basidiomycota</taxon>
        <taxon>Agaricomycotina</taxon>
        <taxon>Agaricomycetes</taxon>
        <taxon>Agaricomycetidae</taxon>
        <taxon>Boletales</taxon>
        <taxon>Sclerodermatineae</taxon>
        <taxon>Pisolithaceae</taxon>
        <taxon>Pisolithus</taxon>
    </lineage>
</organism>
<protein>
    <submittedName>
        <fullName evidence="1">Uncharacterized protein</fullName>
    </submittedName>
</protein>
<dbReference type="EMBL" id="KN832023">
    <property type="protein sequence ID" value="KIN97818.1"/>
    <property type="molecule type" value="Genomic_DNA"/>
</dbReference>
<dbReference type="Proteomes" id="UP000054217">
    <property type="component" value="Unassembled WGS sequence"/>
</dbReference>
<sequence>MYSQWSYTPLSGPCDAFLLHAVSEQTQCSGFKPTPFRFPLTLTAQQGYHILGPELGAGPGGFCLNSKPIYNEI</sequence>
<reference evidence="1 2" key="1">
    <citation type="submission" date="2014-04" db="EMBL/GenBank/DDBJ databases">
        <authorList>
            <consortium name="DOE Joint Genome Institute"/>
            <person name="Kuo A."/>
            <person name="Kohler A."/>
            <person name="Costa M.D."/>
            <person name="Nagy L.G."/>
            <person name="Floudas D."/>
            <person name="Copeland A."/>
            <person name="Barry K.W."/>
            <person name="Cichocki N."/>
            <person name="Veneault-Fourrey C."/>
            <person name="LaButti K."/>
            <person name="Lindquist E.A."/>
            <person name="Lipzen A."/>
            <person name="Lundell T."/>
            <person name="Morin E."/>
            <person name="Murat C."/>
            <person name="Sun H."/>
            <person name="Tunlid A."/>
            <person name="Henrissat B."/>
            <person name="Grigoriev I.V."/>
            <person name="Hibbett D.S."/>
            <person name="Martin F."/>
            <person name="Nordberg H.P."/>
            <person name="Cantor M.N."/>
            <person name="Hua S.X."/>
        </authorList>
    </citation>
    <scope>NUCLEOTIDE SEQUENCE [LARGE SCALE GENOMIC DNA]</scope>
    <source>
        <strain evidence="1 2">Marx 270</strain>
    </source>
</reference>
<evidence type="ECO:0000313" key="1">
    <source>
        <dbReference type="EMBL" id="KIN97818.1"/>
    </source>
</evidence>
<dbReference type="HOGENOM" id="CLU_2705862_0_0_1"/>
<evidence type="ECO:0000313" key="2">
    <source>
        <dbReference type="Proteomes" id="UP000054217"/>
    </source>
</evidence>
<name>A0A0C3NR83_PISTI</name>
<gene>
    <name evidence="1" type="ORF">M404DRAFT_884661</name>
</gene>
<keyword evidence="2" id="KW-1185">Reference proteome</keyword>
<dbReference type="AlphaFoldDB" id="A0A0C3NR83"/>
<proteinExistence type="predicted"/>
<reference evidence="2" key="2">
    <citation type="submission" date="2015-01" db="EMBL/GenBank/DDBJ databases">
        <title>Evolutionary Origins and Diversification of the Mycorrhizal Mutualists.</title>
        <authorList>
            <consortium name="DOE Joint Genome Institute"/>
            <consortium name="Mycorrhizal Genomics Consortium"/>
            <person name="Kohler A."/>
            <person name="Kuo A."/>
            <person name="Nagy L.G."/>
            <person name="Floudas D."/>
            <person name="Copeland A."/>
            <person name="Barry K.W."/>
            <person name="Cichocki N."/>
            <person name="Veneault-Fourrey C."/>
            <person name="LaButti K."/>
            <person name="Lindquist E.A."/>
            <person name="Lipzen A."/>
            <person name="Lundell T."/>
            <person name="Morin E."/>
            <person name="Murat C."/>
            <person name="Riley R."/>
            <person name="Ohm R."/>
            <person name="Sun H."/>
            <person name="Tunlid A."/>
            <person name="Henrissat B."/>
            <person name="Grigoriev I.V."/>
            <person name="Hibbett D.S."/>
            <person name="Martin F."/>
        </authorList>
    </citation>
    <scope>NUCLEOTIDE SEQUENCE [LARGE SCALE GENOMIC DNA]</scope>
    <source>
        <strain evidence="2">Marx 270</strain>
    </source>
</reference>